<evidence type="ECO:0000256" key="1">
    <source>
        <dbReference type="SAM" id="MobiDB-lite"/>
    </source>
</evidence>
<dbReference type="PROSITE" id="PS00028">
    <property type="entry name" value="ZINC_FINGER_C2H2_1"/>
    <property type="match status" value="1"/>
</dbReference>
<dbReference type="Proteomes" id="UP001627154">
    <property type="component" value="Unassembled WGS sequence"/>
</dbReference>
<dbReference type="AlphaFoldDB" id="A0ABD2XHC1"/>
<feature type="domain" description="C2H2-type" evidence="2">
    <location>
        <begin position="33"/>
        <end position="54"/>
    </location>
</feature>
<evidence type="ECO:0000313" key="3">
    <source>
        <dbReference type="EMBL" id="KAL3404530.1"/>
    </source>
</evidence>
<protein>
    <recommendedName>
        <fullName evidence="2">C2H2-type domain-containing protein</fullName>
    </recommendedName>
</protein>
<dbReference type="InterPro" id="IPR013087">
    <property type="entry name" value="Znf_C2H2_type"/>
</dbReference>
<reference evidence="3 4" key="1">
    <citation type="journal article" date="2024" name="bioRxiv">
        <title>A reference genome for Trichogramma kaykai: A tiny desert-dwelling parasitoid wasp with competing sex-ratio distorters.</title>
        <authorList>
            <person name="Culotta J."/>
            <person name="Lindsey A.R."/>
        </authorList>
    </citation>
    <scope>NUCLEOTIDE SEQUENCE [LARGE SCALE GENOMIC DNA]</scope>
    <source>
        <strain evidence="3 4">KSX58</strain>
    </source>
</reference>
<feature type="region of interest" description="Disordered" evidence="1">
    <location>
        <begin position="78"/>
        <end position="127"/>
    </location>
</feature>
<accession>A0ABD2XHC1</accession>
<evidence type="ECO:0000259" key="2">
    <source>
        <dbReference type="PROSITE" id="PS00028"/>
    </source>
</evidence>
<organism evidence="3 4">
    <name type="scientific">Trichogramma kaykai</name>
    <dbReference type="NCBI Taxonomy" id="54128"/>
    <lineage>
        <taxon>Eukaryota</taxon>
        <taxon>Metazoa</taxon>
        <taxon>Ecdysozoa</taxon>
        <taxon>Arthropoda</taxon>
        <taxon>Hexapoda</taxon>
        <taxon>Insecta</taxon>
        <taxon>Pterygota</taxon>
        <taxon>Neoptera</taxon>
        <taxon>Endopterygota</taxon>
        <taxon>Hymenoptera</taxon>
        <taxon>Apocrita</taxon>
        <taxon>Proctotrupomorpha</taxon>
        <taxon>Chalcidoidea</taxon>
        <taxon>Trichogrammatidae</taxon>
        <taxon>Trichogramma</taxon>
    </lineage>
</organism>
<gene>
    <name evidence="3" type="ORF">TKK_002991</name>
</gene>
<feature type="compositionally biased region" description="Pro residues" evidence="1">
    <location>
        <begin position="80"/>
        <end position="105"/>
    </location>
</feature>
<name>A0ABD2XHC1_9HYME</name>
<feature type="compositionally biased region" description="Polar residues" evidence="1">
    <location>
        <begin position="114"/>
        <end position="123"/>
    </location>
</feature>
<comment type="caution">
    <text evidence="3">The sequence shown here is derived from an EMBL/GenBank/DDBJ whole genome shotgun (WGS) entry which is preliminary data.</text>
</comment>
<sequence>MIHWCGTCCYRSNRGHNIKRHEERFHSFKQRLCKFCNKVFRTKFDYYKHVHEAHKDRCRIAPHLFDMCWGIRKMNKEPEMPPTPLSSPEMPPTPLSSPEMPPTPLSSPDDADAPTTQRPSSTTPKDEYPWHPIRSWLDRDPRTLPIKKRLSLEFYWRPSRFAPYSMAIANNFNA</sequence>
<keyword evidence="4" id="KW-1185">Reference proteome</keyword>
<dbReference type="EMBL" id="JBJJXI010000025">
    <property type="protein sequence ID" value="KAL3404530.1"/>
    <property type="molecule type" value="Genomic_DNA"/>
</dbReference>
<proteinExistence type="predicted"/>
<evidence type="ECO:0000313" key="4">
    <source>
        <dbReference type="Proteomes" id="UP001627154"/>
    </source>
</evidence>